<proteinExistence type="predicted"/>
<name>A0A645JM70_9ZZZZ</name>
<sequence length="45" mass="5398">MSEEEFRKLAIEYGYSEGEIKDFIKLHDESGIAYEHMVLIERIYD</sequence>
<comment type="caution">
    <text evidence="1">The sequence shown here is derived from an EMBL/GenBank/DDBJ whole genome shotgun (WGS) entry which is preliminary data.</text>
</comment>
<protein>
    <submittedName>
        <fullName evidence="1">Uncharacterized protein</fullName>
    </submittedName>
</protein>
<gene>
    <name evidence="1" type="ORF">SDC9_212164</name>
</gene>
<organism evidence="1">
    <name type="scientific">bioreactor metagenome</name>
    <dbReference type="NCBI Taxonomy" id="1076179"/>
    <lineage>
        <taxon>unclassified sequences</taxon>
        <taxon>metagenomes</taxon>
        <taxon>ecological metagenomes</taxon>
    </lineage>
</organism>
<accession>A0A645JM70</accession>
<dbReference type="EMBL" id="VSSQ01145199">
    <property type="protein sequence ID" value="MPN64392.1"/>
    <property type="molecule type" value="Genomic_DNA"/>
</dbReference>
<evidence type="ECO:0000313" key="1">
    <source>
        <dbReference type="EMBL" id="MPN64392.1"/>
    </source>
</evidence>
<reference evidence="1" key="1">
    <citation type="submission" date="2019-08" db="EMBL/GenBank/DDBJ databases">
        <authorList>
            <person name="Kucharzyk K."/>
            <person name="Murdoch R.W."/>
            <person name="Higgins S."/>
            <person name="Loffler F."/>
        </authorList>
    </citation>
    <scope>NUCLEOTIDE SEQUENCE</scope>
</reference>
<dbReference type="AlphaFoldDB" id="A0A645JM70"/>